<dbReference type="GO" id="GO:0006094">
    <property type="term" value="P:gluconeogenesis"/>
    <property type="evidence" value="ECO:0007669"/>
    <property type="project" value="InterPro"/>
</dbReference>
<evidence type="ECO:0000313" key="4">
    <source>
        <dbReference type="Proteomes" id="UP000464283"/>
    </source>
</evidence>
<dbReference type="InterPro" id="IPR008210">
    <property type="entry name" value="PEP_carboxykinase_N"/>
</dbReference>
<proteinExistence type="predicted"/>
<dbReference type="GO" id="GO:0004611">
    <property type="term" value="F:phosphoenolpyruvate carboxykinase activity"/>
    <property type="evidence" value="ECO:0007669"/>
    <property type="project" value="InterPro"/>
</dbReference>
<dbReference type="KEGG" id="miw:EER00_01790"/>
<keyword evidence="1" id="KW-0547">Nucleotide-binding</keyword>
<dbReference type="RefSeq" id="WP_004024940.1">
    <property type="nucleotide sequence ID" value="NZ_AGFP01000022.1"/>
</dbReference>
<gene>
    <name evidence="3" type="ORF">EER00_01790</name>
</gene>
<dbReference type="Gene3D" id="3.90.228.20">
    <property type="match status" value="1"/>
</dbReference>
<evidence type="ECO:0000256" key="2">
    <source>
        <dbReference type="ARBA" id="ARBA00023239"/>
    </source>
</evidence>
<dbReference type="Proteomes" id="UP000464283">
    <property type="component" value="Chromosome"/>
</dbReference>
<dbReference type="Gene3D" id="3.40.449.10">
    <property type="entry name" value="Phosphoenolpyruvate Carboxykinase, domain 1"/>
    <property type="match status" value="1"/>
</dbReference>
<evidence type="ECO:0000256" key="1">
    <source>
        <dbReference type="ARBA" id="ARBA00022741"/>
    </source>
</evidence>
<name>A0A6P1LDY7_MALIO</name>
<sequence length="569" mass="66152">MKTNKFYKYEDIVLINYSRVFPKNEIEILKSEAFKIILNDYYNYLKKFKPVLFSYLVQNKKLSKNTVIKNYTSFLLSCLINDYKQINSYYTKDNSLCLELFENLYNFYREKLRIGFVYQPSYSVNGMNFIDVDNNFNKLMLSFYRNIEEKIQGKSNVIYRQLNAGTNGCGVISFVKWNYGEYEFLQKINFITSLMLRTPLFLKTNSNKRVGSFKETSVNIFESFKNSENIDDWLCYPIKINSNLGFIYFHRDFVFNAIGLSNLFEIAKVEEYTNKKPDLILFFGMQDVSLNNSYYYDSNSETYFGCISHQKQNDYFGYMKKMILTLHNLSNIQKGILPVHGSMITIKLKNKKPKNIVFMGDSGTGKSETIEMLNIIGKNKIEKMDVIFDDMGSFENNGNNILASGTEIGAFLRLDDLEKETQFKNIDRSIFYNADKNLNARVIIPVNTFENISKKYSVDMFLYANNYDDKTGIQKFESIQEAKNVFCDGKRFAIGTTNEVGITKSFFANPFGCVQKQSETETIIDNIFEIMFAKKVYVGQIFTKLGIKNDNNKGLKESANLLLKLIEKL</sequence>
<evidence type="ECO:0000313" key="3">
    <source>
        <dbReference type="EMBL" id="QHG89628.1"/>
    </source>
</evidence>
<dbReference type="EMBL" id="CP033512">
    <property type="protein sequence ID" value="QHG89628.1"/>
    <property type="molecule type" value="Genomic_DNA"/>
</dbReference>
<reference evidence="4" key="1">
    <citation type="submission" date="2018-11" db="EMBL/GenBank/DDBJ databases">
        <title>The first complete genome sequence of Mycoplasma iowae strain 695.</title>
        <authorList>
            <person name="Ghanem M."/>
            <person name="El-Gazzar M."/>
        </authorList>
    </citation>
    <scope>NUCLEOTIDE SEQUENCE [LARGE SCALE GENOMIC DNA]</scope>
    <source>
        <strain evidence="4">695</strain>
    </source>
</reference>
<dbReference type="AlphaFoldDB" id="A0A6P1LDY7"/>
<dbReference type="SUPFAM" id="SSF53795">
    <property type="entry name" value="PEP carboxykinase-like"/>
    <property type="match status" value="1"/>
</dbReference>
<organism evidence="3 4">
    <name type="scientific">Malacoplasma iowae 695</name>
    <dbReference type="NCBI Taxonomy" id="1048830"/>
    <lineage>
        <taxon>Bacteria</taxon>
        <taxon>Bacillati</taxon>
        <taxon>Mycoplasmatota</taxon>
        <taxon>Mycoplasmoidales</taxon>
        <taxon>Mycoplasmoidaceae</taxon>
        <taxon>Malacoplasma</taxon>
    </lineage>
</organism>
<keyword evidence="2" id="KW-0456">Lyase</keyword>
<dbReference type="GeneID" id="96866910"/>
<dbReference type="OrthoDB" id="7052199at2"/>
<protein>
    <submittedName>
        <fullName evidence="3">Phosphoenolpyruvate carboxykinase (ATP)</fullName>
    </submittedName>
</protein>
<accession>A0A6P1LDY7</accession>
<dbReference type="GO" id="GO:0017076">
    <property type="term" value="F:purine nucleotide binding"/>
    <property type="evidence" value="ECO:0007669"/>
    <property type="project" value="InterPro"/>
</dbReference>
<dbReference type="InterPro" id="IPR013035">
    <property type="entry name" value="PEP_carboxykinase_C"/>
</dbReference>